<dbReference type="Ensembl" id="ENSSANT00000066088.1">
    <property type="protein sequence ID" value="ENSSANP00000062146.1"/>
    <property type="gene ID" value="ENSSANG00000031022.1"/>
</dbReference>
<feature type="domain" description="Cortactin-binding protein-2 N-terminal" evidence="9">
    <location>
        <begin position="6"/>
        <end position="224"/>
    </location>
</feature>
<feature type="signal peptide" evidence="8">
    <location>
        <begin position="1"/>
        <end position="24"/>
    </location>
</feature>
<keyword evidence="4" id="KW-0597">Phosphoprotein</keyword>
<feature type="compositionally biased region" description="Basic and acidic residues" evidence="7">
    <location>
        <begin position="460"/>
        <end position="474"/>
    </location>
</feature>
<evidence type="ECO:0000256" key="6">
    <source>
        <dbReference type="ARBA" id="ARBA00023273"/>
    </source>
</evidence>
<evidence type="ECO:0000256" key="7">
    <source>
        <dbReference type="SAM" id="MobiDB-lite"/>
    </source>
</evidence>
<comment type="subcellular location">
    <subcellularLocation>
        <location evidence="1">Cell projection</location>
    </subcellularLocation>
    <subcellularLocation>
        <location evidence="2">Cytoplasm</location>
    </subcellularLocation>
</comment>
<reference evidence="10" key="1">
    <citation type="submission" date="2025-08" db="UniProtKB">
        <authorList>
            <consortium name="Ensembl"/>
        </authorList>
    </citation>
    <scope>IDENTIFICATION</scope>
</reference>
<dbReference type="Proteomes" id="UP000472260">
    <property type="component" value="Unassembled WGS sequence"/>
</dbReference>
<dbReference type="AlphaFoldDB" id="A0A671Q105"/>
<evidence type="ECO:0000256" key="5">
    <source>
        <dbReference type="ARBA" id="ARBA00023054"/>
    </source>
</evidence>
<evidence type="ECO:0000259" key="9">
    <source>
        <dbReference type="Pfam" id="PF09727"/>
    </source>
</evidence>
<evidence type="ECO:0000256" key="2">
    <source>
        <dbReference type="ARBA" id="ARBA00004496"/>
    </source>
</evidence>
<evidence type="ECO:0000256" key="8">
    <source>
        <dbReference type="SAM" id="SignalP"/>
    </source>
</evidence>
<organism evidence="10 11">
    <name type="scientific">Sinocyclocheilus anshuiensis</name>
    <dbReference type="NCBI Taxonomy" id="1608454"/>
    <lineage>
        <taxon>Eukaryota</taxon>
        <taxon>Metazoa</taxon>
        <taxon>Chordata</taxon>
        <taxon>Craniata</taxon>
        <taxon>Vertebrata</taxon>
        <taxon>Euteleostomi</taxon>
        <taxon>Actinopterygii</taxon>
        <taxon>Neopterygii</taxon>
        <taxon>Teleostei</taxon>
        <taxon>Ostariophysi</taxon>
        <taxon>Cypriniformes</taxon>
        <taxon>Cyprinidae</taxon>
        <taxon>Cyprininae</taxon>
        <taxon>Sinocyclocheilus</taxon>
    </lineage>
</organism>
<dbReference type="PANTHER" id="PTHR23166">
    <property type="entry name" value="FILAMIN/GPBP-INTERACTING PROTEIN"/>
    <property type="match status" value="1"/>
</dbReference>
<dbReference type="GO" id="GO:0042995">
    <property type="term" value="C:cell projection"/>
    <property type="evidence" value="ECO:0007669"/>
    <property type="project" value="UniProtKB-SubCell"/>
</dbReference>
<accession>A0A671Q105</accession>
<feature type="compositionally biased region" description="Low complexity" evidence="7">
    <location>
        <begin position="401"/>
        <end position="419"/>
    </location>
</feature>
<feature type="compositionally biased region" description="Basic and acidic residues" evidence="7">
    <location>
        <begin position="368"/>
        <end position="384"/>
    </location>
</feature>
<evidence type="ECO:0000256" key="3">
    <source>
        <dbReference type="ARBA" id="ARBA00022490"/>
    </source>
</evidence>
<gene>
    <name evidence="10" type="primary">LOC107679769</name>
</gene>
<proteinExistence type="predicted"/>
<feature type="compositionally biased region" description="Polar residues" evidence="7">
    <location>
        <begin position="508"/>
        <end position="523"/>
    </location>
</feature>
<dbReference type="GO" id="GO:0005737">
    <property type="term" value="C:cytoplasm"/>
    <property type="evidence" value="ECO:0007669"/>
    <property type="project" value="UniProtKB-SubCell"/>
</dbReference>
<protein>
    <submittedName>
        <fullName evidence="10">CTTNBP2 N-terminal-like protein</fullName>
    </submittedName>
</protein>
<feature type="region of interest" description="Disordered" evidence="7">
    <location>
        <begin position="450"/>
        <end position="492"/>
    </location>
</feature>
<feature type="compositionally biased region" description="Basic and acidic residues" evidence="7">
    <location>
        <begin position="311"/>
        <end position="321"/>
    </location>
</feature>
<feature type="chain" id="PRO_5025596661" evidence="8">
    <location>
        <begin position="25"/>
        <end position="606"/>
    </location>
</feature>
<name>A0A671Q105_9TELE</name>
<keyword evidence="11" id="KW-1185">Reference proteome</keyword>
<keyword evidence="6" id="KW-0966">Cell projection</keyword>
<reference evidence="10" key="2">
    <citation type="submission" date="2025-09" db="UniProtKB">
        <authorList>
            <consortium name="Ensembl"/>
        </authorList>
    </citation>
    <scope>IDENTIFICATION</scope>
</reference>
<evidence type="ECO:0000313" key="10">
    <source>
        <dbReference type="Ensembl" id="ENSSANP00000062146.1"/>
    </source>
</evidence>
<feature type="region of interest" description="Disordered" evidence="7">
    <location>
        <begin position="311"/>
        <end position="419"/>
    </location>
</feature>
<evidence type="ECO:0000313" key="11">
    <source>
        <dbReference type="Proteomes" id="UP000472260"/>
    </source>
</evidence>
<sequence>MNVETLSKAELLMLLSILEGELEAQDVVIHTLRVRAYIHTHMHLKLKHVIDSLLASPNRTTKITRVKFVTYSYLFLDAFVQERYGHYNLRDPFIALLRDSELSQAQDDGPVCLNPLGVLKLVMAHCTNMKEKLLKQLAAAERRHRLVIADLEEEKRRRAQDNAAGDDITAMLEKERDRLLQQLEFERAQVERLEREQSVLSNQAEEDLAQQQQLSSTLAKECQKATAQAEEESRRVAELSRQLEQESSTIKTLKGELESERAHAQQIEARGERKLAELDTEREQMRGKLQKEEKLYQELLEKFNSLKKELDEMKEREKAGLEEDNEEKVKTPQKATTGVMPPLSQTEVDGKTIASKSSPQHKLNGHHTPREPESPADERCKEEGSVDNGVVLPGGSGALQCLSPSSPASSSLSSSPCSSPVLTKRLASLGCSSPTYPSSYQSSINQRFQAARHKFQQQAEADHKHEVSIVHSPRDLSPTAAAPTTPDNSTAKQIARNTVTQVLSRFTSQQVASKLPPSNSSPFGTDYRNLAAASSPTGKSPGVLSPGIRSPIIPRAEKIHPPPVAPKNQEVNQSPGSPVPSGRASHFPELSGSCGLEFDLVVSSST</sequence>
<dbReference type="PANTHER" id="PTHR23166:SF9">
    <property type="entry name" value="CTTNBP2 N-TERMINAL-LIKE PROTEIN"/>
    <property type="match status" value="1"/>
</dbReference>
<feature type="region of interest" description="Disordered" evidence="7">
    <location>
        <begin position="508"/>
        <end position="591"/>
    </location>
</feature>
<keyword evidence="8" id="KW-0732">Signal</keyword>
<evidence type="ECO:0000256" key="1">
    <source>
        <dbReference type="ARBA" id="ARBA00004316"/>
    </source>
</evidence>
<dbReference type="InterPro" id="IPR019131">
    <property type="entry name" value="Cortactin-binding_p2_N"/>
</dbReference>
<dbReference type="Pfam" id="PF09727">
    <property type="entry name" value="CortBP2"/>
    <property type="match status" value="1"/>
</dbReference>
<evidence type="ECO:0000256" key="4">
    <source>
        <dbReference type="ARBA" id="ARBA00022553"/>
    </source>
</evidence>
<dbReference type="InterPro" id="IPR050719">
    <property type="entry name" value="Cortactin-Actin_Reg"/>
</dbReference>
<feature type="compositionally biased region" description="Basic and acidic residues" evidence="7">
    <location>
        <begin position="253"/>
        <end position="275"/>
    </location>
</feature>
<keyword evidence="3" id="KW-0963">Cytoplasm</keyword>
<keyword evidence="5" id="KW-0175">Coiled coil</keyword>
<feature type="region of interest" description="Disordered" evidence="7">
    <location>
        <begin position="250"/>
        <end position="275"/>
    </location>
</feature>